<dbReference type="GO" id="GO:0008483">
    <property type="term" value="F:transaminase activity"/>
    <property type="evidence" value="ECO:0007669"/>
    <property type="project" value="UniProtKB-KW"/>
</dbReference>
<dbReference type="Pfam" id="PF00266">
    <property type="entry name" value="Aminotran_5"/>
    <property type="match status" value="1"/>
</dbReference>
<comment type="caution">
    <text evidence="6">The sequence shown here is derived from an EMBL/GenBank/DDBJ whole genome shotgun (WGS) entry which is preliminary data.</text>
</comment>
<dbReference type="InterPro" id="IPR015422">
    <property type="entry name" value="PyrdxlP-dep_Trfase_small"/>
</dbReference>
<comment type="cofactor">
    <cofactor evidence="1 4">
        <name>pyridoxal 5'-phosphate</name>
        <dbReference type="ChEBI" id="CHEBI:597326"/>
    </cofactor>
</comment>
<dbReference type="PROSITE" id="PS00595">
    <property type="entry name" value="AA_TRANSFER_CLASS_5"/>
    <property type="match status" value="1"/>
</dbReference>
<evidence type="ECO:0000259" key="5">
    <source>
        <dbReference type="Pfam" id="PF00266"/>
    </source>
</evidence>
<comment type="similarity">
    <text evidence="3">Belongs to the class-V pyridoxal-phosphate-dependent aminotransferase family.</text>
</comment>
<gene>
    <name evidence="6" type="ORF">GCM10009799_09130</name>
</gene>
<dbReference type="PANTHER" id="PTHR43092:SF6">
    <property type="entry name" value="BLR1280 PROTEIN"/>
    <property type="match status" value="1"/>
</dbReference>
<proteinExistence type="inferred from homology"/>
<evidence type="ECO:0000313" key="7">
    <source>
        <dbReference type="Proteomes" id="UP001501585"/>
    </source>
</evidence>
<dbReference type="Gene3D" id="3.90.1150.10">
    <property type="entry name" value="Aspartate Aminotransferase, domain 1"/>
    <property type="match status" value="1"/>
</dbReference>
<dbReference type="InterPro" id="IPR000192">
    <property type="entry name" value="Aminotrans_V_dom"/>
</dbReference>
<dbReference type="RefSeq" id="WP_344104500.1">
    <property type="nucleotide sequence ID" value="NZ_BAAAPC010000003.1"/>
</dbReference>
<evidence type="ECO:0000313" key="6">
    <source>
        <dbReference type="EMBL" id="GAA1985853.1"/>
    </source>
</evidence>
<evidence type="ECO:0000256" key="2">
    <source>
        <dbReference type="ARBA" id="ARBA00022898"/>
    </source>
</evidence>
<dbReference type="InterPro" id="IPR015424">
    <property type="entry name" value="PyrdxlP-dep_Trfase"/>
</dbReference>
<name>A0ABN2SFK3_9ACTN</name>
<evidence type="ECO:0000256" key="4">
    <source>
        <dbReference type="RuleBase" id="RU004504"/>
    </source>
</evidence>
<dbReference type="SUPFAM" id="SSF53383">
    <property type="entry name" value="PLP-dependent transferases"/>
    <property type="match status" value="1"/>
</dbReference>
<evidence type="ECO:0000256" key="3">
    <source>
        <dbReference type="RuleBase" id="RU004075"/>
    </source>
</evidence>
<dbReference type="EMBL" id="BAAAPC010000003">
    <property type="protein sequence ID" value="GAA1985853.1"/>
    <property type="molecule type" value="Genomic_DNA"/>
</dbReference>
<keyword evidence="7" id="KW-1185">Reference proteome</keyword>
<dbReference type="PANTHER" id="PTHR43092">
    <property type="entry name" value="L-CYSTEINE DESULFHYDRASE"/>
    <property type="match status" value="1"/>
</dbReference>
<dbReference type="Gene3D" id="3.40.640.10">
    <property type="entry name" value="Type I PLP-dependent aspartate aminotransferase-like (Major domain)"/>
    <property type="match status" value="1"/>
</dbReference>
<keyword evidence="6" id="KW-0032">Aminotransferase</keyword>
<keyword evidence="6" id="KW-0808">Transferase</keyword>
<feature type="domain" description="Aminotransferase class V" evidence="5">
    <location>
        <begin position="82"/>
        <end position="406"/>
    </location>
</feature>
<dbReference type="InterPro" id="IPR006311">
    <property type="entry name" value="TAT_signal"/>
</dbReference>
<keyword evidence="2" id="KW-0663">Pyridoxal phosphate</keyword>
<sequence length="446" mass="48474">MSTVGESPRASTGVSRRALLGGGLAGAALTAAAPTAAAAASGPAAPATEDWSSIRDQFALTRDYAQFTAFILGTPADTVRGRIGEYQRQMDRDPHRYGMGANDMANSEVTRQVVADHIGADPGEIALTDSATMGLGLVYRGLRLRRGQEVLTTEHDFYATHEALRLHAEVTGCRVRKVRLYEDPARATKDEILGRLRRSIRPWTRVLAITSVHSSTGVRLPTADIGRLAAEINAARHRRRRLLVCVDATHDFAATTHSVEGLGCDFFITSGHKWLFGPRGTGFVWGRREAWEALQAVIPSFSEEAIVAWIEGRVPVGPPGVLHTPGGYHTFEARWALPEAIRFHRGIGTDRITARIQQLATRLKEAVAELDHVTLRTPMSADMSAGIVCLSVDGMTPRAAAERLIDEHRVYAGAAPYRESYLRLGPSLATLEDDVDHAVRAIAALR</sequence>
<protein>
    <submittedName>
        <fullName evidence="6">Aminotransferase class V-fold PLP-dependent enzyme</fullName>
    </submittedName>
</protein>
<accession>A0ABN2SFK3</accession>
<organism evidence="6 7">
    <name type="scientific">Nocardiopsis rhodophaea</name>
    <dbReference type="NCBI Taxonomy" id="280238"/>
    <lineage>
        <taxon>Bacteria</taxon>
        <taxon>Bacillati</taxon>
        <taxon>Actinomycetota</taxon>
        <taxon>Actinomycetes</taxon>
        <taxon>Streptosporangiales</taxon>
        <taxon>Nocardiopsidaceae</taxon>
        <taxon>Nocardiopsis</taxon>
    </lineage>
</organism>
<dbReference type="InterPro" id="IPR015421">
    <property type="entry name" value="PyrdxlP-dep_Trfase_major"/>
</dbReference>
<dbReference type="InterPro" id="IPR020578">
    <property type="entry name" value="Aminotrans_V_PyrdxlP_BS"/>
</dbReference>
<dbReference type="Proteomes" id="UP001501585">
    <property type="component" value="Unassembled WGS sequence"/>
</dbReference>
<reference evidence="6 7" key="1">
    <citation type="journal article" date="2019" name="Int. J. Syst. Evol. Microbiol.">
        <title>The Global Catalogue of Microorganisms (GCM) 10K type strain sequencing project: providing services to taxonomists for standard genome sequencing and annotation.</title>
        <authorList>
            <consortium name="The Broad Institute Genomics Platform"/>
            <consortium name="The Broad Institute Genome Sequencing Center for Infectious Disease"/>
            <person name="Wu L."/>
            <person name="Ma J."/>
        </authorList>
    </citation>
    <scope>NUCLEOTIDE SEQUENCE [LARGE SCALE GENOMIC DNA]</scope>
    <source>
        <strain evidence="6 7">JCM 15313</strain>
    </source>
</reference>
<evidence type="ECO:0000256" key="1">
    <source>
        <dbReference type="ARBA" id="ARBA00001933"/>
    </source>
</evidence>
<dbReference type="PROSITE" id="PS51318">
    <property type="entry name" value="TAT"/>
    <property type="match status" value="1"/>
</dbReference>